<evidence type="ECO:0000313" key="2">
    <source>
        <dbReference type="Proteomes" id="UP000199045"/>
    </source>
</evidence>
<accession>A0A1G7QQ80</accession>
<dbReference type="EMBL" id="FNBN01000003">
    <property type="protein sequence ID" value="SDG00668.1"/>
    <property type="molecule type" value="Genomic_DNA"/>
</dbReference>
<gene>
    <name evidence="1" type="ORF">SAMN04488121_103149</name>
</gene>
<dbReference type="OrthoDB" id="666099at2"/>
<dbReference type="AlphaFoldDB" id="A0A1G7QQ80"/>
<evidence type="ECO:0000313" key="1">
    <source>
        <dbReference type="EMBL" id="SDG00668.1"/>
    </source>
</evidence>
<dbReference type="Proteomes" id="UP000199045">
    <property type="component" value="Unassembled WGS sequence"/>
</dbReference>
<organism evidence="1 2">
    <name type="scientific">Chitinophaga filiformis</name>
    <name type="common">Myxococcus filiformis</name>
    <name type="synonym">Flexibacter filiformis</name>
    <dbReference type="NCBI Taxonomy" id="104663"/>
    <lineage>
        <taxon>Bacteria</taxon>
        <taxon>Pseudomonadati</taxon>
        <taxon>Bacteroidota</taxon>
        <taxon>Chitinophagia</taxon>
        <taxon>Chitinophagales</taxon>
        <taxon>Chitinophagaceae</taxon>
        <taxon>Chitinophaga</taxon>
    </lineage>
</organism>
<sequence>MINLQDVKAGDIVLVQYEGNTVEGQVLEVNREDKQVCVQTGEQEFWYDLQDLYPIPLNEDQLLRLKFKKDESLSVNGGGQIYVRGPFSVKLHTLADGMPATRLDYRDEHREIKGSITVNQLQNHYQAMTNFHLD</sequence>
<reference evidence="1 2" key="1">
    <citation type="submission" date="2016-10" db="EMBL/GenBank/DDBJ databases">
        <authorList>
            <person name="de Groot N.N."/>
        </authorList>
    </citation>
    <scope>NUCLEOTIDE SEQUENCE [LARGE SCALE GENOMIC DNA]</scope>
    <source>
        <strain evidence="1 2">DSM 527</strain>
    </source>
</reference>
<name>A0A1G7QQ80_CHIFI</name>
<proteinExistence type="predicted"/>
<dbReference type="STRING" id="104663.SAMN04488121_103149"/>
<dbReference type="RefSeq" id="WP_089832471.1">
    <property type="nucleotide sequence ID" value="NZ_FNBN01000003.1"/>
</dbReference>
<protein>
    <submittedName>
        <fullName evidence="1">Uncharacterized protein</fullName>
    </submittedName>
</protein>